<dbReference type="EMBL" id="BMND01000070">
    <property type="protein sequence ID" value="GGN65008.1"/>
    <property type="molecule type" value="Genomic_DNA"/>
</dbReference>
<gene>
    <name evidence="2" type="ORF">GCM10012285_67500</name>
</gene>
<evidence type="ECO:0000256" key="1">
    <source>
        <dbReference type="SAM" id="Phobius"/>
    </source>
</evidence>
<evidence type="ECO:0008006" key="4">
    <source>
        <dbReference type="Google" id="ProtNLM"/>
    </source>
</evidence>
<protein>
    <recommendedName>
        <fullName evidence="4">Integral membrane protein</fullName>
    </recommendedName>
</protein>
<evidence type="ECO:0000313" key="2">
    <source>
        <dbReference type="EMBL" id="GGN65008.1"/>
    </source>
</evidence>
<feature type="transmembrane region" description="Helical" evidence="1">
    <location>
        <begin position="96"/>
        <end position="116"/>
    </location>
</feature>
<accession>A0ABQ2K6Y5</accession>
<reference evidence="3" key="1">
    <citation type="journal article" date="2019" name="Int. J. Syst. Evol. Microbiol.">
        <title>The Global Catalogue of Microorganisms (GCM) 10K type strain sequencing project: providing services to taxonomists for standard genome sequencing and annotation.</title>
        <authorList>
            <consortium name="The Broad Institute Genomics Platform"/>
            <consortium name="The Broad Institute Genome Sequencing Center for Infectious Disease"/>
            <person name="Wu L."/>
            <person name="Ma J."/>
        </authorList>
    </citation>
    <scope>NUCLEOTIDE SEQUENCE [LARGE SCALE GENOMIC DNA]</scope>
    <source>
        <strain evidence="3">CGMCC 4.7323</strain>
    </source>
</reference>
<proteinExistence type="predicted"/>
<keyword evidence="3" id="KW-1185">Reference proteome</keyword>
<keyword evidence="1" id="KW-1133">Transmembrane helix</keyword>
<name>A0ABQ2K6Y5_9ACTN</name>
<keyword evidence="1" id="KW-0812">Transmembrane</keyword>
<evidence type="ECO:0000313" key="3">
    <source>
        <dbReference type="Proteomes" id="UP000600080"/>
    </source>
</evidence>
<organism evidence="2 3">
    <name type="scientific">Streptomyces kronopolitis</name>
    <dbReference type="NCBI Taxonomy" id="1612435"/>
    <lineage>
        <taxon>Bacteria</taxon>
        <taxon>Bacillati</taxon>
        <taxon>Actinomycetota</taxon>
        <taxon>Actinomycetes</taxon>
        <taxon>Kitasatosporales</taxon>
        <taxon>Streptomycetaceae</taxon>
        <taxon>Streptomyces</taxon>
    </lineage>
</organism>
<comment type="caution">
    <text evidence="2">The sequence shown here is derived from an EMBL/GenBank/DDBJ whole genome shotgun (WGS) entry which is preliminary data.</text>
</comment>
<sequence>MGKIGEKGKKGVRIALQRAAGPATIKANGPRAGDKTPPGGSSVLLARTYPGQVSDETPQAGDLLVRIGAIMFLVGAVATLATVTPLFLGTHPLPSAFYWLCMLMGAGFLVAAAGVIRSAVAQRRQAQASADASAPPAPSAPSAT</sequence>
<keyword evidence="1" id="KW-0472">Membrane</keyword>
<dbReference type="Proteomes" id="UP000600080">
    <property type="component" value="Unassembled WGS sequence"/>
</dbReference>
<feature type="transmembrane region" description="Helical" evidence="1">
    <location>
        <begin position="63"/>
        <end position="84"/>
    </location>
</feature>